<dbReference type="InterPro" id="IPR025736">
    <property type="entry name" value="PucR_C-HTH_dom"/>
</dbReference>
<dbReference type="Pfam" id="PF17853">
    <property type="entry name" value="GGDEF_2"/>
    <property type="match status" value="1"/>
</dbReference>
<dbReference type="Pfam" id="PF13556">
    <property type="entry name" value="HTH_30"/>
    <property type="match status" value="1"/>
</dbReference>
<dbReference type="RefSeq" id="WP_008478442.1">
    <property type="nucleotide sequence ID" value="NZ_CAGS01000260.1"/>
</dbReference>
<dbReference type="OrthoDB" id="9792148at2"/>
<evidence type="ECO:0000259" key="3">
    <source>
        <dbReference type="Pfam" id="PF17853"/>
    </source>
</evidence>
<feature type="domain" description="CdaR GGDEF-like" evidence="3">
    <location>
        <begin position="123"/>
        <end position="280"/>
    </location>
</feature>
<gene>
    <name evidence="4" type="ORF">NITHO_3320012</name>
</gene>
<reference evidence="4 5" key="1">
    <citation type="journal article" date="2012" name="ISME J.">
        <title>Nitrification expanded: discovery, physiology and genomics of a nitrite-oxidizing bacterium from the phylum Chloroflexi.</title>
        <authorList>
            <person name="Sorokin D.Y."/>
            <person name="Lucker S."/>
            <person name="Vejmelkova D."/>
            <person name="Kostrikina N.A."/>
            <person name="Kleerebezem R."/>
            <person name="Rijpstra W.I."/>
            <person name="Damste J.S."/>
            <person name="Le Paslier D."/>
            <person name="Muyzer G."/>
            <person name="Wagner M."/>
            <person name="van Loosdrecht M.C."/>
            <person name="Daims H."/>
        </authorList>
    </citation>
    <scope>NUCLEOTIDE SEQUENCE [LARGE SCALE GENOMIC DNA]</scope>
    <source>
        <strain evidence="5">none</strain>
    </source>
</reference>
<proteinExistence type="inferred from homology"/>
<evidence type="ECO:0000313" key="4">
    <source>
        <dbReference type="EMBL" id="CCF84344.1"/>
    </source>
</evidence>
<dbReference type="InterPro" id="IPR051448">
    <property type="entry name" value="CdaR-like_regulators"/>
</dbReference>
<dbReference type="EMBL" id="CAGS01000260">
    <property type="protein sequence ID" value="CCF84344.1"/>
    <property type="molecule type" value="Genomic_DNA"/>
</dbReference>
<dbReference type="InterPro" id="IPR042070">
    <property type="entry name" value="PucR_C-HTH_sf"/>
</dbReference>
<protein>
    <submittedName>
        <fullName evidence="4">Transcriptional regulator, CdaR</fullName>
    </submittedName>
</protein>
<sequence length="394" mass="43278">MLGQIEQVAKTVVERAAEVLCARIWVIDERRVVIASSERGAVGLPFGLVHDPESDYVRVPLRFGSPSTEVIVDEPVNGEVIPPRLAQVLIDLIINQTVVVNRLPNQHELKDKFIHDLLLGPITDEAAILREAQILGMDFAPPRAAILIDAGEYILSPNRSGRPELAEARTRRRAQLVIASIVGFFDLPNDTICAYIGNGEVAVLKASSTQDLVAWTDREGGQQPSSPSWADLGALKRASTALLARLRRDINAPISVGIGRYHPGIRGLARSYQDARAALTLGRRFHGQNQVHCLDGLGIAAFVGVSDESTKIDLATHLLSPLDHEEELLETLDIFFAENCCPSSTANRLSIHRNTLSYRLHKATSLTGLDPRQFDDAVQIRLALLLRSLRCTRQ</sequence>
<comment type="caution">
    <text evidence="4">The sequence shown here is derived from an EMBL/GenBank/DDBJ whole genome shotgun (WGS) entry which is preliminary data.</text>
</comment>
<dbReference type="Proteomes" id="UP000004221">
    <property type="component" value="Unassembled WGS sequence"/>
</dbReference>
<dbReference type="AlphaFoldDB" id="I4EI32"/>
<accession>I4EI32</accession>
<dbReference type="PANTHER" id="PTHR33744">
    <property type="entry name" value="CARBOHYDRATE DIACID REGULATOR"/>
    <property type="match status" value="1"/>
</dbReference>
<feature type="domain" description="PucR C-terminal helix-turn-helix" evidence="2">
    <location>
        <begin position="328"/>
        <end position="385"/>
    </location>
</feature>
<comment type="similarity">
    <text evidence="1">Belongs to the CdaR family.</text>
</comment>
<dbReference type="InterPro" id="IPR041522">
    <property type="entry name" value="CdaR_GGDEF"/>
</dbReference>
<organism evidence="4 5">
    <name type="scientific">Nitrolancea hollandica Lb</name>
    <dbReference type="NCBI Taxonomy" id="1129897"/>
    <lineage>
        <taxon>Bacteria</taxon>
        <taxon>Pseudomonadati</taxon>
        <taxon>Thermomicrobiota</taxon>
        <taxon>Thermomicrobia</taxon>
        <taxon>Sphaerobacterales</taxon>
        <taxon>Sphaerobacterineae</taxon>
        <taxon>Sphaerobacteraceae</taxon>
        <taxon>Nitrolancea</taxon>
    </lineage>
</organism>
<keyword evidence="5" id="KW-1185">Reference proteome</keyword>
<name>I4EI32_9BACT</name>
<evidence type="ECO:0000313" key="5">
    <source>
        <dbReference type="Proteomes" id="UP000004221"/>
    </source>
</evidence>
<dbReference type="Gene3D" id="1.10.10.2840">
    <property type="entry name" value="PucR C-terminal helix-turn-helix domain"/>
    <property type="match status" value="1"/>
</dbReference>
<dbReference type="PANTHER" id="PTHR33744:SF15">
    <property type="entry name" value="CARBOHYDRATE DIACID REGULATOR"/>
    <property type="match status" value="1"/>
</dbReference>
<evidence type="ECO:0000256" key="1">
    <source>
        <dbReference type="ARBA" id="ARBA00006754"/>
    </source>
</evidence>
<evidence type="ECO:0000259" key="2">
    <source>
        <dbReference type="Pfam" id="PF13556"/>
    </source>
</evidence>